<gene>
    <name evidence="2" type="primary">Spg1b-1</name>
    <name evidence="2" type="ORF">SELMODRAFT_165210</name>
</gene>
<dbReference type="PROSITE" id="PS51419">
    <property type="entry name" value="RAB"/>
    <property type="match status" value="1"/>
</dbReference>
<dbReference type="OMA" id="WTIVIQA"/>
<keyword evidence="3" id="KW-1185">Reference proteome</keyword>
<dbReference type="GO" id="GO:0003924">
    <property type="term" value="F:GTPase activity"/>
    <property type="evidence" value="ECO:0000318"/>
    <property type="project" value="GO_Central"/>
</dbReference>
<evidence type="ECO:0000256" key="1">
    <source>
        <dbReference type="ARBA" id="ARBA00022741"/>
    </source>
</evidence>
<sequence>MNISLLDDRSRVVCGRILSRPRSSSHRWPQSRFYVSADCIGREFKRGIVWIGRAVWKKSKLSITACWSPRSFSNSSSSSSSIPYHRLEIFPHATAHAPKPSQPSDDVHESCGLKVAYGEDTVVVKVGIVGDCQTGKTSLMQNYVVGDRSNGDESIFGVNAMDKVLDIHVAKIALSIWELGGYKKSMVPAVCNDAAAILILFDLTRRTTLHSVKQWFMLARQCNQGAIPVLVGTKFDQFIKMPEGLKSLITKQARLYAQAMGAPLLFTSTPYNINVHKVFKIVLARIFDLPCNISRNLTPGEPLVVY</sequence>
<dbReference type="Pfam" id="PF00071">
    <property type="entry name" value="Ras"/>
    <property type="match status" value="1"/>
</dbReference>
<dbReference type="PANTHER" id="PTHR47978">
    <property type="match status" value="1"/>
</dbReference>
<dbReference type="SUPFAM" id="SSF52540">
    <property type="entry name" value="P-loop containing nucleoside triphosphate hydrolases"/>
    <property type="match status" value="1"/>
</dbReference>
<dbReference type="PRINTS" id="PR00449">
    <property type="entry name" value="RASTRNSFRMNG"/>
</dbReference>
<dbReference type="Gramene" id="EFJ37041">
    <property type="protein sequence ID" value="EFJ37041"/>
    <property type="gene ID" value="SELMODRAFT_165210"/>
</dbReference>
<dbReference type="eggNOG" id="KOG1673">
    <property type="taxonomic scope" value="Eukaryota"/>
</dbReference>
<dbReference type="OrthoDB" id="6585768at2759"/>
<dbReference type="Proteomes" id="UP000001514">
    <property type="component" value="Unassembled WGS sequence"/>
</dbReference>
<keyword evidence="1" id="KW-0547">Nucleotide-binding</keyword>
<proteinExistence type="predicted"/>
<reference evidence="2 3" key="1">
    <citation type="journal article" date="2011" name="Science">
        <title>The Selaginella genome identifies genetic changes associated with the evolution of vascular plants.</title>
        <authorList>
            <person name="Banks J.A."/>
            <person name="Nishiyama T."/>
            <person name="Hasebe M."/>
            <person name="Bowman J.L."/>
            <person name="Gribskov M."/>
            <person name="dePamphilis C."/>
            <person name="Albert V.A."/>
            <person name="Aono N."/>
            <person name="Aoyama T."/>
            <person name="Ambrose B.A."/>
            <person name="Ashton N.W."/>
            <person name="Axtell M.J."/>
            <person name="Barker E."/>
            <person name="Barker M.S."/>
            <person name="Bennetzen J.L."/>
            <person name="Bonawitz N.D."/>
            <person name="Chapple C."/>
            <person name="Cheng C."/>
            <person name="Correa L.G."/>
            <person name="Dacre M."/>
            <person name="DeBarry J."/>
            <person name="Dreyer I."/>
            <person name="Elias M."/>
            <person name="Engstrom E.M."/>
            <person name="Estelle M."/>
            <person name="Feng L."/>
            <person name="Finet C."/>
            <person name="Floyd S.K."/>
            <person name="Frommer W.B."/>
            <person name="Fujita T."/>
            <person name="Gramzow L."/>
            <person name="Gutensohn M."/>
            <person name="Harholt J."/>
            <person name="Hattori M."/>
            <person name="Heyl A."/>
            <person name="Hirai T."/>
            <person name="Hiwatashi Y."/>
            <person name="Ishikawa M."/>
            <person name="Iwata M."/>
            <person name="Karol K.G."/>
            <person name="Koehler B."/>
            <person name="Kolukisaoglu U."/>
            <person name="Kubo M."/>
            <person name="Kurata T."/>
            <person name="Lalonde S."/>
            <person name="Li K."/>
            <person name="Li Y."/>
            <person name="Litt A."/>
            <person name="Lyons E."/>
            <person name="Manning G."/>
            <person name="Maruyama T."/>
            <person name="Michael T.P."/>
            <person name="Mikami K."/>
            <person name="Miyazaki S."/>
            <person name="Morinaga S."/>
            <person name="Murata T."/>
            <person name="Mueller-Roeber B."/>
            <person name="Nelson D.R."/>
            <person name="Obara M."/>
            <person name="Oguri Y."/>
            <person name="Olmstead R.G."/>
            <person name="Onodera N."/>
            <person name="Petersen B.L."/>
            <person name="Pils B."/>
            <person name="Prigge M."/>
            <person name="Rensing S.A."/>
            <person name="Riano-Pachon D.M."/>
            <person name="Roberts A.W."/>
            <person name="Sato Y."/>
            <person name="Scheller H.V."/>
            <person name="Schulz B."/>
            <person name="Schulz C."/>
            <person name="Shakirov E.V."/>
            <person name="Shibagaki N."/>
            <person name="Shinohara N."/>
            <person name="Shippen D.E."/>
            <person name="Soerensen I."/>
            <person name="Sotooka R."/>
            <person name="Sugimoto N."/>
            <person name="Sugita M."/>
            <person name="Sumikawa N."/>
            <person name="Tanurdzic M."/>
            <person name="Theissen G."/>
            <person name="Ulvskov P."/>
            <person name="Wakazuki S."/>
            <person name="Weng J.K."/>
            <person name="Willats W.W."/>
            <person name="Wipf D."/>
            <person name="Wolf P.G."/>
            <person name="Yang L."/>
            <person name="Zimmer A.D."/>
            <person name="Zhu Q."/>
            <person name="Mitros T."/>
            <person name="Hellsten U."/>
            <person name="Loque D."/>
            <person name="Otillar R."/>
            <person name="Salamov A."/>
            <person name="Schmutz J."/>
            <person name="Shapiro H."/>
            <person name="Lindquist E."/>
            <person name="Lucas S."/>
            <person name="Rokhsar D."/>
            <person name="Grigoriev I.V."/>
        </authorList>
    </citation>
    <scope>NUCLEOTIDE SEQUENCE [LARGE SCALE GENOMIC DNA]</scope>
</reference>
<organism evidence="3">
    <name type="scientific">Selaginella moellendorffii</name>
    <name type="common">Spikemoss</name>
    <dbReference type="NCBI Taxonomy" id="88036"/>
    <lineage>
        <taxon>Eukaryota</taxon>
        <taxon>Viridiplantae</taxon>
        <taxon>Streptophyta</taxon>
        <taxon>Embryophyta</taxon>
        <taxon>Tracheophyta</taxon>
        <taxon>Lycopodiopsida</taxon>
        <taxon>Selaginellales</taxon>
        <taxon>Selaginellaceae</taxon>
        <taxon>Selaginella</taxon>
    </lineage>
</organism>
<protein>
    <submittedName>
        <fullName evidence="2">SPG1, ras family GTPase</fullName>
    </submittedName>
</protein>
<dbReference type="EMBL" id="GL377566">
    <property type="protein sequence ID" value="EFJ37041.1"/>
    <property type="molecule type" value="Genomic_DNA"/>
</dbReference>
<accession>D8QT30</accession>
<dbReference type="KEGG" id="smo:SELMODRAFT_165210"/>
<dbReference type="HOGENOM" id="CLU_041217_0_1_1"/>
<dbReference type="InterPro" id="IPR001806">
    <property type="entry name" value="Small_GTPase"/>
</dbReference>
<dbReference type="SMART" id="SM00174">
    <property type="entry name" value="RHO"/>
    <property type="match status" value="1"/>
</dbReference>
<dbReference type="AlphaFoldDB" id="D8QT30"/>
<dbReference type="STRING" id="88036.D8QT30"/>
<evidence type="ECO:0000313" key="2">
    <source>
        <dbReference type="EMBL" id="EFJ37041.1"/>
    </source>
</evidence>
<dbReference type="GO" id="GO:0005525">
    <property type="term" value="F:GTP binding"/>
    <property type="evidence" value="ECO:0000318"/>
    <property type="project" value="GO_Central"/>
</dbReference>
<dbReference type="SMART" id="SM00175">
    <property type="entry name" value="RAB"/>
    <property type="match status" value="1"/>
</dbReference>
<dbReference type="Gene3D" id="3.40.50.300">
    <property type="entry name" value="P-loop containing nucleotide triphosphate hydrolases"/>
    <property type="match status" value="1"/>
</dbReference>
<dbReference type="GeneID" id="9629111"/>
<dbReference type="FunCoup" id="D8QT30">
    <property type="interactions" value="300"/>
</dbReference>
<evidence type="ECO:0000313" key="3">
    <source>
        <dbReference type="Proteomes" id="UP000001514"/>
    </source>
</evidence>
<dbReference type="InParanoid" id="D8QT30"/>
<dbReference type="InterPro" id="IPR027417">
    <property type="entry name" value="P-loop_NTPase"/>
</dbReference>
<name>D8QT30_SELML</name>